<dbReference type="Proteomes" id="UP000002194">
    <property type="component" value="Chromosome"/>
</dbReference>
<proteinExistence type="predicted"/>
<dbReference type="eggNOG" id="ENOG502ZGD6">
    <property type="taxonomic scope" value="Bacteria"/>
</dbReference>
<sequence>MPAQTINHTINRRRKLDMATAAKKLQKAQANVTPMPTGTVKLGRETFPAPATLVELVRKGRDIKMMMDELKAELDTVNAAILAEVPRWMDGVGTLHIITEGVDCTVTLRDAVAIENVGTLRELLGDRFPDLVKEKVNFTPEAKLVAIATDGDHPLARDVASCLRIQEAKASVSYKAA</sequence>
<dbReference type="AlphaFoldDB" id="Q728B3"/>
<name>Q728B3_NITV2</name>
<reference evidence="1 2" key="1">
    <citation type="journal article" date="2004" name="Nat. Biotechnol.">
        <title>The genome sequence of the anaerobic, sulfate-reducing bacterium Desulfovibrio vulgaris Hildenborough.</title>
        <authorList>
            <person name="Heidelberg J.F."/>
            <person name="Seshadri R."/>
            <person name="Haveman S.A."/>
            <person name="Hemme C.L."/>
            <person name="Paulsen I.T."/>
            <person name="Kolonay J.F."/>
            <person name="Eisen J.A."/>
            <person name="Ward N."/>
            <person name="Methe B."/>
            <person name="Brinkac L.M."/>
            <person name="Daugherty S.C."/>
            <person name="Deboy R.T."/>
            <person name="Dodson R.J."/>
            <person name="Durkin A.S."/>
            <person name="Madupu R."/>
            <person name="Nelson W.C."/>
            <person name="Sullivan S.A."/>
            <person name="Fouts D."/>
            <person name="Haft D.H."/>
            <person name="Selengut J."/>
            <person name="Peterson J.D."/>
            <person name="Davidsen T.M."/>
            <person name="Zafar N."/>
            <person name="Zhou L."/>
            <person name="Radune D."/>
            <person name="Dimitrov G."/>
            <person name="Hance M."/>
            <person name="Tran K."/>
            <person name="Khouri H."/>
            <person name="Gill J."/>
            <person name="Utterback T.R."/>
            <person name="Feldblyum T.V."/>
            <person name="Wall J.D."/>
            <person name="Voordouw G."/>
            <person name="Fraser C.M."/>
        </authorList>
    </citation>
    <scope>NUCLEOTIDE SEQUENCE [LARGE SCALE GENOMIC DNA]</scope>
    <source>
        <strain evidence="2">ATCC 29579 / DSM 644 / NCIMB 8303 / VKM B-1760 / Hildenborough</strain>
    </source>
</reference>
<dbReference type="OrthoDB" id="3322489at2"/>
<keyword evidence="2" id="KW-1185">Reference proteome</keyword>
<evidence type="ECO:0000313" key="2">
    <source>
        <dbReference type="Proteomes" id="UP000002194"/>
    </source>
</evidence>
<dbReference type="STRING" id="882.DVU_2691"/>
<evidence type="ECO:0000313" key="1">
    <source>
        <dbReference type="EMBL" id="AAS97163.1"/>
    </source>
</evidence>
<dbReference type="PATRIC" id="fig|882.5.peg.2434"/>
<dbReference type="HOGENOM" id="CLU_1649437_0_0_7"/>
<dbReference type="KEGG" id="dvu:DVU_2691"/>
<protein>
    <submittedName>
        <fullName evidence="1">Uncharacterized protein</fullName>
    </submittedName>
</protein>
<organism evidence="1 2">
    <name type="scientific">Nitratidesulfovibrio vulgaris (strain ATCC 29579 / DSM 644 / CCUG 34227 / NCIMB 8303 / VKM B-1760 / Hildenborough)</name>
    <name type="common">Desulfovibrio vulgaris</name>
    <dbReference type="NCBI Taxonomy" id="882"/>
    <lineage>
        <taxon>Bacteria</taxon>
        <taxon>Pseudomonadati</taxon>
        <taxon>Thermodesulfobacteriota</taxon>
        <taxon>Desulfovibrionia</taxon>
        <taxon>Desulfovibrionales</taxon>
        <taxon>Desulfovibrionaceae</taxon>
        <taxon>Nitratidesulfovibrio</taxon>
    </lineage>
</organism>
<dbReference type="EMBL" id="AE017285">
    <property type="protein sequence ID" value="AAS97163.1"/>
    <property type="molecule type" value="Genomic_DNA"/>
</dbReference>
<gene>
    <name evidence="1" type="ordered locus">DVU_2691</name>
</gene>
<accession>Q728B3</accession>
<dbReference type="PaxDb" id="882-DVU_2691"/>
<dbReference type="EnsemblBacteria" id="AAS97163">
    <property type="protein sequence ID" value="AAS97163"/>
    <property type="gene ID" value="DVU_2691"/>
</dbReference>